<dbReference type="Gene3D" id="2.40.50.140">
    <property type="entry name" value="Nucleic acid-binding proteins"/>
    <property type="match status" value="1"/>
</dbReference>
<sequence length="165" mass="18944">MRINLRKNDKLTNGLDYTICINVGRYVSKYVLNTESNLVSSTELINLRGRSVNYCLVSNLNTNMNKQNNTDLYAIIRTPLGQGQFKVDCSDSISRTAVIRGRDYRRVWIQPNDIVLLSIREGNNLRADIELKYMAKEIKILKDNGYIDDTFGNVSENVKIDFDQI</sequence>
<organism evidence="3 4">
    <name type="scientific">Vairimorpha apis BRL 01</name>
    <dbReference type="NCBI Taxonomy" id="1037528"/>
    <lineage>
        <taxon>Eukaryota</taxon>
        <taxon>Fungi</taxon>
        <taxon>Fungi incertae sedis</taxon>
        <taxon>Microsporidia</taxon>
        <taxon>Nosematidae</taxon>
        <taxon>Vairimorpha</taxon>
    </lineage>
</organism>
<dbReference type="InterPro" id="IPR012340">
    <property type="entry name" value="NA-bd_OB-fold"/>
</dbReference>
<dbReference type="SUPFAM" id="SSF50249">
    <property type="entry name" value="Nucleic acid-binding proteins"/>
    <property type="match status" value="1"/>
</dbReference>
<accession>T0L6B3</accession>
<dbReference type="InterPro" id="IPR006196">
    <property type="entry name" value="RNA-binding_domain_S1_IF1"/>
</dbReference>
<dbReference type="VEuPathDB" id="MicrosporidiaDB:NAPIS_ORF02393"/>
<dbReference type="HOGENOM" id="CLU_1611268_0_0_1"/>
<evidence type="ECO:0000256" key="1">
    <source>
        <dbReference type="PROSITE-ProRule" id="PRU00181"/>
    </source>
</evidence>
<gene>
    <name evidence="3" type="ORF">NAPIS_ORF02393</name>
</gene>
<feature type="domain" description="S1-like" evidence="2">
    <location>
        <begin position="60"/>
        <end position="134"/>
    </location>
</feature>
<keyword evidence="1 3" id="KW-0396">Initiation factor</keyword>
<dbReference type="Proteomes" id="UP000053780">
    <property type="component" value="Unassembled WGS sequence"/>
</dbReference>
<dbReference type="InterPro" id="IPR001253">
    <property type="entry name" value="TIF_eIF-1A"/>
</dbReference>
<keyword evidence="4" id="KW-1185">Reference proteome</keyword>
<evidence type="ECO:0000313" key="4">
    <source>
        <dbReference type="Proteomes" id="UP000053780"/>
    </source>
</evidence>
<dbReference type="OrthoDB" id="274995at2759"/>
<dbReference type="SMART" id="SM00652">
    <property type="entry name" value="eIF1a"/>
    <property type="match status" value="1"/>
</dbReference>
<proteinExistence type="inferred from homology"/>
<dbReference type="EMBL" id="KE647334">
    <property type="protein sequence ID" value="EQB60054.1"/>
    <property type="molecule type" value="Genomic_DNA"/>
</dbReference>
<dbReference type="AlphaFoldDB" id="T0L6B3"/>
<keyword evidence="1" id="KW-0648">Protein biosynthesis</keyword>
<dbReference type="HAMAP" id="MF_00216">
    <property type="entry name" value="aIF_1A"/>
    <property type="match status" value="1"/>
</dbReference>
<protein>
    <submittedName>
        <fullName evidence="3">Eukaryotic translation initiation factor 1a</fullName>
    </submittedName>
</protein>
<name>T0L6B3_9MICR</name>
<dbReference type="Pfam" id="PF01176">
    <property type="entry name" value="eIF-1a"/>
    <property type="match status" value="1"/>
</dbReference>
<evidence type="ECO:0000259" key="2">
    <source>
        <dbReference type="PROSITE" id="PS50832"/>
    </source>
</evidence>
<reference evidence="3 4" key="1">
    <citation type="journal article" date="2013" name="BMC Genomics">
        <title>Genome sequencing and comparative genomics of honey bee microsporidia, Nosema apis reveal novel insights into host-parasite interactions.</title>
        <authorList>
            <person name="Chen Yp."/>
            <person name="Pettis J.S."/>
            <person name="Zhao Y."/>
            <person name="Liu X."/>
            <person name="Tallon L.J."/>
            <person name="Sadzewicz L.D."/>
            <person name="Li R."/>
            <person name="Zheng H."/>
            <person name="Huang S."/>
            <person name="Zhang X."/>
            <person name="Hamilton M.C."/>
            <person name="Pernal S.F."/>
            <person name="Melathopoulos A.P."/>
            <person name="Yan X."/>
            <person name="Evans J.D."/>
        </authorList>
    </citation>
    <scope>NUCLEOTIDE SEQUENCE [LARGE SCALE GENOMIC DNA]</scope>
    <source>
        <strain evidence="3 4">BRL 01</strain>
    </source>
</reference>
<evidence type="ECO:0000313" key="3">
    <source>
        <dbReference type="EMBL" id="EQB60054.1"/>
    </source>
</evidence>
<dbReference type="GO" id="GO:0003723">
    <property type="term" value="F:RNA binding"/>
    <property type="evidence" value="ECO:0007669"/>
    <property type="project" value="InterPro"/>
</dbReference>
<dbReference type="CDD" id="cd05793">
    <property type="entry name" value="S1_IF1A"/>
    <property type="match status" value="1"/>
</dbReference>
<dbReference type="GO" id="GO:0003743">
    <property type="term" value="F:translation initiation factor activity"/>
    <property type="evidence" value="ECO:0007669"/>
    <property type="project" value="UniProtKB-UniRule"/>
</dbReference>
<dbReference type="PANTHER" id="PTHR21668">
    <property type="entry name" value="EIF-1A"/>
    <property type="match status" value="1"/>
</dbReference>
<dbReference type="PROSITE" id="PS50832">
    <property type="entry name" value="S1_IF1_TYPE"/>
    <property type="match status" value="1"/>
</dbReference>